<keyword evidence="4 6" id="KW-0472">Membrane</keyword>
<comment type="subcellular location">
    <subcellularLocation>
        <location evidence="1">Membrane</location>
        <topology evidence="1">Multi-pass membrane protein</topology>
    </subcellularLocation>
</comment>
<name>A0A0F9R6Y7_9ZZZZ</name>
<reference evidence="7" key="1">
    <citation type="journal article" date="2015" name="Nature">
        <title>Complex archaea that bridge the gap between prokaryotes and eukaryotes.</title>
        <authorList>
            <person name="Spang A."/>
            <person name="Saw J.H."/>
            <person name="Jorgensen S.L."/>
            <person name="Zaremba-Niedzwiedzka K."/>
            <person name="Martijn J."/>
            <person name="Lind A.E."/>
            <person name="van Eijk R."/>
            <person name="Schleper C."/>
            <person name="Guy L."/>
            <person name="Ettema T.J."/>
        </authorList>
    </citation>
    <scope>NUCLEOTIDE SEQUENCE</scope>
</reference>
<dbReference type="GO" id="GO:0005886">
    <property type="term" value="C:plasma membrane"/>
    <property type="evidence" value="ECO:0007669"/>
    <property type="project" value="TreeGrafter"/>
</dbReference>
<dbReference type="EMBL" id="LAZR01001109">
    <property type="protein sequence ID" value="KKN50524.1"/>
    <property type="molecule type" value="Genomic_DNA"/>
</dbReference>
<feature type="transmembrane region" description="Helical" evidence="6">
    <location>
        <begin position="57"/>
        <end position="78"/>
    </location>
</feature>
<protein>
    <recommendedName>
        <fullName evidence="8">Formate/nitrite transporter family protein</fullName>
    </recommendedName>
</protein>
<evidence type="ECO:0000256" key="5">
    <source>
        <dbReference type="SAM" id="MobiDB-lite"/>
    </source>
</evidence>
<proteinExistence type="predicted"/>
<feature type="transmembrane region" description="Helical" evidence="6">
    <location>
        <begin position="90"/>
        <end position="110"/>
    </location>
</feature>
<evidence type="ECO:0000256" key="4">
    <source>
        <dbReference type="ARBA" id="ARBA00023136"/>
    </source>
</evidence>
<dbReference type="InterPro" id="IPR000292">
    <property type="entry name" value="For/NO2_transpt"/>
</dbReference>
<evidence type="ECO:0000313" key="7">
    <source>
        <dbReference type="EMBL" id="KKN50524.1"/>
    </source>
</evidence>
<evidence type="ECO:0000256" key="2">
    <source>
        <dbReference type="ARBA" id="ARBA00022692"/>
    </source>
</evidence>
<dbReference type="AlphaFoldDB" id="A0A0F9R6Y7"/>
<feature type="compositionally biased region" description="Basic and acidic residues" evidence="5">
    <location>
        <begin position="10"/>
        <end position="28"/>
    </location>
</feature>
<feature type="region of interest" description="Disordered" evidence="5">
    <location>
        <begin position="1"/>
        <end position="28"/>
    </location>
</feature>
<comment type="caution">
    <text evidence="7">The sequence shown here is derived from an EMBL/GenBank/DDBJ whole genome shotgun (WGS) entry which is preliminary data.</text>
</comment>
<evidence type="ECO:0000256" key="6">
    <source>
        <dbReference type="SAM" id="Phobius"/>
    </source>
</evidence>
<dbReference type="Pfam" id="PF01226">
    <property type="entry name" value="Form_Nir_trans"/>
    <property type="match status" value="1"/>
</dbReference>
<evidence type="ECO:0008006" key="8">
    <source>
        <dbReference type="Google" id="ProtNLM"/>
    </source>
</evidence>
<feature type="transmembrane region" description="Helical" evidence="6">
    <location>
        <begin position="211"/>
        <end position="231"/>
    </location>
</feature>
<feature type="transmembrane region" description="Helical" evidence="6">
    <location>
        <begin position="251"/>
        <end position="275"/>
    </location>
</feature>
<dbReference type="GO" id="GO:0015499">
    <property type="term" value="F:formate transmembrane transporter activity"/>
    <property type="evidence" value="ECO:0007669"/>
    <property type="project" value="TreeGrafter"/>
</dbReference>
<gene>
    <name evidence="7" type="ORF">LCGC14_0631770</name>
</gene>
<keyword evidence="3 6" id="KW-1133">Transmembrane helix</keyword>
<sequence>MAEQKPQKTKVQEEDAPHLSEREESEVREHRDLSPVAIYSVIRAEGAEELARPVSSLWWSGIAAGLGISTSVLAEGILHDTFRDSTYVSAIENLGYTLGFILVILARLQLFTENTITPILPLLHKPTWYKLGCTARLWSTVLTANMVGTFVTALVTMKTGAVLEEHLEGMLEISRHFAEKTPWEAFIQGVPAGFFIAALVWMLPSSEGFEIFVIGLFTYLIAMGDFSHVVAGSTEVFMLILNGELTVADGVGGLLVPSLFGNILGGTGLFALLAYGQVRQELDDGGATRQ</sequence>
<dbReference type="PANTHER" id="PTHR30520">
    <property type="entry name" value="FORMATE TRANSPORTER-RELATED"/>
    <property type="match status" value="1"/>
</dbReference>
<evidence type="ECO:0000256" key="3">
    <source>
        <dbReference type="ARBA" id="ARBA00022989"/>
    </source>
</evidence>
<accession>A0A0F9R6Y7</accession>
<dbReference type="InterPro" id="IPR023271">
    <property type="entry name" value="Aquaporin-like"/>
</dbReference>
<dbReference type="PANTHER" id="PTHR30520:SF2">
    <property type="entry name" value="INNER MEMBRANE PROTEIN YFDC"/>
    <property type="match status" value="1"/>
</dbReference>
<feature type="transmembrane region" description="Helical" evidence="6">
    <location>
        <begin position="185"/>
        <end position="204"/>
    </location>
</feature>
<dbReference type="Gene3D" id="1.20.1080.10">
    <property type="entry name" value="Glycerol uptake facilitator protein"/>
    <property type="match status" value="1"/>
</dbReference>
<organism evidence="7">
    <name type="scientific">marine sediment metagenome</name>
    <dbReference type="NCBI Taxonomy" id="412755"/>
    <lineage>
        <taxon>unclassified sequences</taxon>
        <taxon>metagenomes</taxon>
        <taxon>ecological metagenomes</taxon>
    </lineage>
</organism>
<keyword evidence="2 6" id="KW-0812">Transmembrane</keyword>
<evidence type="ECO:0000256" key="1">
    <source>
        <dbReference type="ARBA" id="ARBA00004141"/>
    </source>
</evidence>